<feature type="domain" description="S1 motif" evidence="10">
    <location>
        <begin position="623"/>
        <end position="712"/>
    </location>
</feature>
<dbReference type="GO" id="GO:0008859">
    <property type="term" value="F:exoribonuclease II activity"/>
    <property type="evidence" value="ECO:0007669"/>
    <property type="project" value="UniProtKB-UniRule"/>
</dbReference>
<dbReference type="GO" id="GO:0006402">
    <property type="term" value="P:mRNA catabolic process"/>
    <property type="evidence" value="ECO:0007669"/>
    <property type="project" value="TreeGrafter"/>
</dbReference>
<evidence type="ECO:0000313" key="11">
    <source>
        <dbReference type="EMBL" id="MCC2176434.1"/>
    </source>
</evidence>
<evidence type="ECO:0000256" key="1">
    <source>
        <dbReference type="ARBA" id="ARBA00001849"/>
    </source>
</evidence>
<dbReference type="GeneID" id="98660075"/>
<comment type="catalytic activity">
    <reaction evidence="1 8">
        <text>Exonucleolytic cleavage in the 3'- to 5'-direction to yield nucleoside 5'-phosphates.</text>
        <dbReference type="EC" id="3.1.13.1"/>
    </reaction>
</comment>
<keyword evidence="4 8" id="KW-0540">Nuclease</keyword>
<evidence type="ECO:0000256" key="5">
    <source>
        <dbReference type="ARBA" id="ARBA00022801"/>
    </source>
</evidence>
<comment type="caution">
    <text evidence="11">The sequence shown here is derived from an EMBL/GenBank/DDBJ whole genome shotgun (WGS) entry which is preliminary data.</text>
</comment>
<keyword evidence="6 8" id="KW-0269">Exonuclease</keyword>
<dbReference type="Pfam" id="PF00575">
    <property type="entry name" value="S1"/>
    <property type="match status" value="1"/>
</dbReference>
<dbReference type="EC" id="3.1.13.1" evidence="8"/>
<dbReference type="Proteomes" id="UP001298753">
    <property type="component" value="Unassembled WGS sequence"/>
</dbReference>
<dbReference type="EMBL" id="JAJEPX010000009">
    <property type="protein sequence ID" value="MCC2176434.1"/>
    <property type="molecule type" value="Genomic_DNA"/>
</dbReference>
<feature type="compositionally biased region" description="Basic residues" evidence="9">
    <location>
        <begin position="731"/>
        <end position="756"/>
    </location>
</feature>
<dbReference type="InterPro" id="IPR050180">
    <property type="entry name" value="RNR_Ribonuclease"/>
</dbReference>
<comment type="similarity">
    <text evidence="8">Belongs to the RNR ribonuclease family. RNase R subfamily.</text>
</comment>
<dbReference type="PANTHER" id="PTHR23355:SF9">
    <property type="entry name" value="DIS3-LIKE EXONUCLEASE 2"/>
    <property type="match status" value="1"/>
</dbReference>
<name>A0AAW4VWT9_9FIRM</name>
<dbReference type="HAMAP" id="MF_01895">
    <property type="entry name" value="RNase_R"/>
    <property type="match status" value="1"/>
</dbReference>
<dbReference type="SMART" id="SM00357">
    <property type="entry name" value="CSP"/>
    <property type="match status" value="1"/>
</dbReference>
<comment type="function">
    <text evidence="8">3'-5' exoribonuclease that releases 5'-nucleoside monophosphates and is involved in maturation of structured RNAs.</text>
</comment>
<dbReference type="GO" id="GO:0003723">
    <property type="term" value="F:RNA binding"/>
    <property type="evidence" value="ECO:0007669"/>
    <property type="project" value="UniProtKB-UniRule"/>
</dbReference>
<dbReference type="AlphaFoldDB" id="A0AAW4VWT9"/>
<gene>
    <name evidence="8 11" type="primary">rnr</name>
    <name evidence="11" type="ORF">LKD22_04700</name>
</gene>
<keyword evidence="3 8" id="KW-0963">Cytoplasm</keyword>
<evidence type="ECO:0000256" key="4">
    <source>
        <dbReference type="ARBA" id="ARBA00022722"/>
    </source>
</evidence>
<dbReference type="InterPro" id="IPR004476">
    <property type="entry name" value="RNase_II/RNase_R"/>
</dbReference>
<dbReference type="PROSITE" id="PS50126">
    <property type="entry name" value="S1"/>
    <property type="match status" value="1"/>
</dbReference>
<dbReference type="NCBIfam" id="TIGR00358">
    <property type="entry name" value="3_prime_RNase"/>
    <property type="match status" value="1"/>
</dbReference>
<comment type="subcellular location">
    <subcellularLocation>
        <location evidence="2 8">Cytoplasm</location>
    </subcellularLocation>
</comment>
<dbReference type="PANTHER" id="PTHR23355">
    <property type="entry name" value="RIBONUCLEASE"/>
    <property type="match status" value="1"/>
</dbReference>
<dbReference type="InterPro" id="IPR022966">
    <property type="entry name" value="RNase_II/R_CS"/>
</dbReference>
<sequence length="756" mass="84390">MKNKEAGTELESRLLEILVHPCRIEDIRRELPNAGKNNLKNALDALVADGRVMKNKKNRFAVSAHYGCAAGTYLATERAFAFVAPDYPEGEAKPDDLFIPPNASGGAWHGDRVLVKVSERKNNRGRKEATVIRVLGRAGKELTGELVQRGKAFFVQPTSKKYPEIAVDKHDLGEAAVGDCVAVSISHYGDEQFMPQGVVRADLGESGTMEAAIAAVLHENGVYDVFPNEVLEQALAIPQEVDMSTAGKRLDLRDKLIFTIDGDDAKDFDDAVSLEKLENGHYLLGVHIADVSHYVTPDSPLDAEAFRRGTSVYFPGHVVPMLPFALSNGICSLNPKVDRLAFSALMEVDKDGRRYGAKFAKSVICSKARMTYNKVNKILAGDKGLREEYAFLVETAETMNNLAHALYKRRIERGALELDIPEAEIRVDENGKPVEIRFRERGESEKLIEEFMLQANEAVAEYMCKRELPTVYRVHENPDPDKLRVFASFARPFGYRIDPSKPEDTAQFQTVLRGAKNDPKQRVLPTLLLRSLARARYADECLGHYGLKAKFYLHFTSPIRRYPDLVAHRMLQKALLGEEFTAADETMCEEAADQSTNREQAADNCERDIDKLYIASYMQQFIGEEFDAEVSGVQSFGVFVALENGCEGLIRAELMTGDFYQYDEEHMAMVGRHTGKRFTIGTPMRVKLLAASDTTGQIDFAPADGSLPVSEKLDRPRREDTDRAPRGNRAERRRHSGKGRGGKPGKGKKPPTRKRR</sequence>
<evidence type="ECO:0000259" key="10">
    <source>
        <dbReference type="PROSITE" id="PS50126"/>
    </source>
</evidence>
<dbReference type="InterPro" id="IPR011805">
    <property type="entry name" value="RNase_R"/>
</dbReference>
<organism evidence="11 12">
    <name type="scientific">Agathobaculum butyriciproducens</name>
    <dbReference type="NCBI Taxonomy" id="1628085"/>
    <lineage>
        <taxon>Bacteria</taxon>
        <taxon>Bacillati</taxon>
        <taxon>Bacillota</taxon>
        <taxon>Clostridia</taxon>
        <taxon>Eubacteriales</taxon>
        <taxon>Butyricicoccaceae</taxon>
        <taxon>Agathobaculum</taxon>
    </lineage>
</organism>
<keyword evidence="5 8" id="KW-0378">Hydrolase</keyword>
<evidence type="ECO:0000256" key="8">
    <source>
        <dbReference type="HAMAP-Rule" id="MF_01895"/>
    </source>
</evidence>
<keyword evidence="7 8" id="KW-0694">RNA-binding</keyword>
<protein>
    <recommendedName>
        <fullName evidence="8">Ribonuclease R</fullName>
        <shortName evidence="8">RNase R</shortName>
        <ecNumber evidence="8">3.1.13.1</ecNumber>
    </recommendedName>
</protein>
<dbReference type="Pfam" id="PF17876">
    <property type="entry name" value="CSD2"/>
    <property type="match status" value="1"/>
</dbReference>
<proteinExistence type="inferred from homology"/>
<dbReference type="SMART" id="SM00955">
    <property type="entry name" value="RNB"/>
    <property type="match status" value="1"/>
</dbReference>
<dbReference type="CDD" id="cd04471">
    <property type="entry name" value="S1_RNase_R"/>
    <property type="match status" value="1"/>
</dbReference>
<dbReference type="InterPro" id="IPR011129">
    <property type="entry name" value="CSD"/>
</dbReference>
<feature type="compositionally biased region" description="Basic and acidic residues" evidence="9">
    <location>
        <begin position="711"/>
        <end position="730"/>
    </location>
</feature>
<dbReference type="SUPFAM" id="SSF50249">
    <property type="entry name" value="Nucleic acid-binding proteins"/>
    <property type="match status" value="4"/>
</dbReference>
<dbReference type="NCBIfam" id="TIGR02063">
    <property type="entry name" value="RNase_R"/>
    <property type="match status" value="1"/>
</dbReference>
<dbReference type="RefSeq" id="WP_227600386.1">
    <property type="nucleotide sequence ID" value="NZ_JAJEPX010000009.1"/>
</dbReference>
<feature type="region of interest" description="Disordered" evidence="9">
    <location>
        <begin position="697"/>
        <end position="756"/>
    </location>
</feature>
<accession>A0AAW4VWT9</accession>
<dbReference type="Pfam" id="PF00773">
    <property type="entry name" value="RNB"/>
    <property type="match status" value="1"/>
</dbReference>
<reference evidence="11 12" key="1">
    <citation type="submission" date="2021-10" db="EMBL/GenBank/DDBJ databases">
        <title>Anaerobic single-cell dispensing facilitates the cultivation of human gut bacteria.</title>
        <authorList>
            <person name="Afrizal A."/>
        </authorList>
    </citation>
    <scope>NUCLEOTIDE SEQUENCE [LARGE SCALE GENOMIC DNA]</scope>
    <source>
        <strain evidence="11 12">CLA-AA-H270</strain>
    </source>
</reference>
<dbReference type="GO" id="GO:0005829">
    <property type="term" value="C:cytosol"/>
    <property type="evidence" value="ECO:0007669"/>
    <property type="project" value="TreeGrafter"/>
</dbReference>
<dbReference type="Pfam" id="PF08206">
    <property type="entry name" value="OB_RNB"/>
    <property type="match status" value="1"/>
</dbReference>
<evidence type="ECO:0000256" key="3">
    <source>
        <dbReference type="ARBA" id="ARBA00022490"/>
    </source>
</evidence>
<dbReference type="InterPro" id="IPR013223">
    <property type="entry name" value="RNase_B_OB_dom"/>
</dbReference>
<evidence type="ECO:0000256" key="2">
    <source>
        <dbReference type="ARBA" id="ARBA00004496"/>
    </source>
</evidence>
<dbReference type="InterPro" id="IPR003029">
    <property type="entry name" value="S1_domain"/>
</dbReference>
<dbReference type="SMART" id="SM00316">
    <property type="entry name" value="S1"/>
    <property type="match status" value="1"/>
</dbReference>
<evidence type="ECO:0000313" key="12">
    <source>
        <dbReference type="Proteomes" id="UP001298753"/>
    </source>
</evidence>
<dbReference type="InterPro" id="IPR012340">
    <property type="entry name" value="NA-bd_OB-fold"/>
</dbReference>
<dbReference type="Gene3D" id="2.40.50.140">
    <property type="entry name" value="Nucleic acid-binding proteins"/>
    <property type="match status" value="2"/>
</dbReference>
<evidence type="ECO:0000256" key="7">
    <source>
        <dbReference type="ARBA" id="ARBA00022884"/>
    </source>
</evidence>
<dbReference type="PROSITE" id="PS01175">
    <property type="entry name" value="RIBONUCLEASE_II"/>
    <property type="match status" value="1"/>
</dbReference>
<evidence type="ECO:0000256" key="6">
    <source>
        <dbReference type="ARBA" id="ARBA00022839"/>
    </source>
</evidence>
<evidence type="ECO:0000256" key="9">
    <source>
        <dbReference type="SAM" id="MobiDB-lite"/>
    </source>
</evidence>
<dbReference type="InterPro" id="IPR001900">
    <property type="entry name" value="RNase_II/R"/>
</dbReference>
<dbReference type="InterPro" id="IPR040476">
    <property type="entry name" value="CSD2"/>
</dbReference>
<keyword evidence="12" id="KW-1185">Reference proteome</keyword>